<gene>
    <name evidence="2" type="ORF">CR513_07118</name>
</gene>
<evidence type="ECO:0000259" key="1">
    <source>
        <dbReference type="Pfam" id="PF07727"/>
    </source>
</evidence>
<sequence length="234" mass="27359">MPIEIPPLRQSQRVNLITMIFFTFLKGLEFNVGSMLDPDNYSEAISIVMSNKWELVEASNGSKPFRCKWLFKTKRNCKENLERFKARLVVKWYTQNKGIDYKETFSPISSKDSFRIIMTLVAHYDLELHQMGVKITSLNGDLYEEIYMQWYLKFDEIITSMGFVENKVYQCIYPKVCKNDILLASNNFELLVETKNMLFMSFGMKDLGEASFVLSIEIYLDRLHKLGFIPKGLS</sequence>
<dbReference type="InterPro" id="IPR013103">
    <property type="entry name" value="RVT_2"/>
</dbReference>
<dbReference type="Proteomes" id="UP000257109">
    <property type="component" value="Unassembled WGS sequence"/>
</dbReference>
<comment type="caution">
    <text evidence="2">The sequence shown here is derived from an EMBL/GenBank/DDBJ whole genome shotgun (WGS) entry which is preliminary data.</text>
</comment>
<dbReference type="Pfam" id="PF07727">
    <property type="entry name" value="RVT_2"/>
    <property type="match status" value="1"/>
</dbReference>
<feature type="domain" description="Reverse transcriptase Ty1/copia-type" evidence="1">
    <location>
        <begin position="51"/>
        <end position="149"/>
    </location>
</feature>
<protein>
    <recommendedName>
        <fullName evidence="1">Reverse transcriptase Ty1/copia-type domain-containing protein</fullName>
    </recommendedName>
</protein>
<accession>A0A371I0Z5</accession>
<evidence type="ECO:0000313" key="3">
    <source>
        <dbReference type="Proteomes" id="UP000257109"/>
    </source>
</evidence>
<name>A0A371I0Z5_MUCPR</name>
<organism evidence="2 3">
    <name type="scientific">Mucuna pruriens</name>
    <name type="common">Velvet bean</name>
    <name type="synonym">Dolichos pruriens</name>
    <dbReference type="NCBI Taxonomy" id="157652"/>
    <lineage>
        <taxon>Eukaryota</taxon>
        <taxon>Viridiplantae</taxon>
        <taxon>Streptophyta</taxon>
        <taxon>Embryophyta</taxon>
        <taxon>Tracheophyta</taxon>
        <taxon>Spermatophyta</taxon>
        <taxon>Magnoliopsida</taxon>
        <taxon>eudicotyledons</taxon>
        <taxon>Gunneridae</taxon>
        <taxon>Pentapetalae</taxon>
        <taxon>rosids</taxon>
        <taxon>fabids</taxon>
        <taxon>Fabales</taxon>
        <taxon>Fabaceae</taxon>
        <taxon>Papilionoideae</taxon>
        <taxon>50 kb inversion clade</taxon>
        <taxon>NPAAA clade</taxon>
        <taxon>indigoferoid/millettioid clade</taxon>
        <taxon>Phaseoleae</taxon>
        <taxon>Mucuna</taxon>
    </lineage>
</organism>
<feature type="non-terminal residue" evidence="2">
    <location>
        <position position="1"/>
    </location>
</feature>
<dbReference type="EMBL" id="QJKJ01001240">
    <property type="protein sequence ID" value="RDY08634.1"/>
    <property type="molecule type" value="Genomic_DNA"/>
</dbReference>
<keyword evidence="3" id="KW-1185">Reference proteome</keyword>
<proteinExistence type="predicted"/>
<dbReference type="AlphaFoldDB" id="A0A371I0Z5"/>
<dbReference type="STRING" id="157652.A0A371I0Z5"/>
<dbReference type="OrthoDB" id="997331at2759"/>
<evidence type="ECO:0000313" key="2">
    <source>
        <dbReference type="EMBL" id="RDY08634.1"/>
    </source>
</evidence>
<reference evidence="2" key="1">
    <citation type="submission" date="2018-05" db="EMBL/GenBank/DDBJ databases">
        <title>Draft genome of Mucuna pruriens seed.</title>
        <authorList>
            <person name="Nnadi N.E."/>
            <person name="Vos R."/>
            <person name="Hasami M.H."/>
            <person name="Devisetty U.K."/>
            <person name="Aguiy J.C."/>
        </authorList>
    </citation>
    <scope>NUCLEOTIDE SEQUENCE [LARGE SCALE GENOMIC DNA]</scope>
    <source>
        <strain evidence="2">JCA_2017</strain>
    </source>
</reference>